<keyword evidence="2" id="KW-1133">Transmembrane helix</keyword>
<feature type="transmembrane region" description="Helical" evidence="2">
    <location>
        <begin position="71"/>
        <end position="88"/>
    </location>
</feature>
<keyword evidence="5" id="KW-1185">Reference proteome</keyword>
<dbReference type="InterPro" id="IPR000045">
    <property type="entry name" value="Prepilin_IV_endopep_pep"/>
</dbReference>
<evidence type="ECO:0000259" key="3">
    <source>
        <dbReference type="Pfam" id="PF01478"/>
    </source>
</evidence>
<dbReference type="EMBL" id="JAVRET010000001">
    <property type="protein sequence ID" value="MDT0407446.1"/>
    <property type="molecule type" value="Genomic_DNA"/>
</dbReference>
<evidence type="ECO:0000313" key="4">
    <source>
        <dbReference type="EMBL" id="MDT0407446.1"/>
    </source>
</evidence>
<feature type="transmembrane region" description="Helical" evidence="2">
    <location>
        <begin position="95"/>
        <end position="115"/>
    </location>
</feature>
<accession>A0ABU2QTY8</accession>
<keyword evidence="2" id="KW-0472">Membrane</keyword>
<evidence type="ECO:0000313" key="5">
    <source>
        <dbReference type="Proteomes" id="UP001183610"/>
    </source>
</evidence>
<sequence length="247" mass="25026">MTSAAGLAASPAFLAVCAAVWGALAGAFLPRAAHRFAVPAGEPWSTVCPEGDPVRGWVGVRACPAGHGPSPYPYALGTALVCALLAAATGPRPELFVWLLLAPPGVLLFHTDLRVQRLPDPLTLTTAPLAAALLGLAALHPEHAGSWPRALLGAVALAGGFAVLFLVSPSGLGFGDVKLALLLGLALTWYGWGALFLGVFAGFLLAALYGLVLIALRRATRRTAIPFGPALLAGAYLGVLAGAFGAG</sequence>
<dbReference type="PANTHER" id="PTHR30487">
    <property type="entry name" value="TYPE 4 PREPILIN-LIKE PROTEINS LEADER PEPTIDE-PROCESSING ENZYME"/>
    <property type="match status" value="1"/>
</dbReference>
<dbReference type="EC" id="3.4.23.-" evidence="4"/>
<name>A0ABU2QTY8_9ACTN</name>
<gene>
    <name evidence="4" type="ORF">RM698_00045</name>
</gene>
<dbReference type="PANTHER" id="PTHR30487:SF0">
    <property type="entry name" value="PREPILIN LEADER PEPTIDASE_N-METHYLTRANSFERASE-RELATED"/>
    <property type="match status" value="1"/>
</dbReference>
<feature type="transmembrane region" description="Helical" evidence="2">
    <location>
        <begin position="121"/>
        <end position="139"/>
    </location>
</feature>
<dbReference type="GO" id="GO:0016787">
    <property type="term" value="F:hydrolase activity"/>
    <property type="evidence" value="ECO:0007669"/>
    <property type="project" value="UniProtKB-KW"/>
</dbReference>
<reference evidence="5" key="1">
    <citation type="submission" date="2023-07" db="EMBL/GenBank/DDBJ databases">
        <title>30 novel species of actinomycetes from the DSMZ collection.</title>
        <authorList>
            <person name="Nouioui I."/>
        </authorList>
    </citation>
    <scope>NUCLEOTIDE SEQUENCE [LARGE SCALE GENOMIC DNA]</scope>
    <source>
        <strain evidence="5">DSM 41979</strain>
    </source>
</reference>
<comment type="similarity">
    <text evidence="1">Belongs to the peptidase A24 family.</text>
</comment>
<dbReference type="Proteomes" id="UP001183610">
    <property type="component" value="Unassembled WGS sequence"/>
</dbReference>
<keyword evidence="2" id="KW-0812">Transmembrane</keyword>
<keyword evidence="4" id="KW-0378">Hydrolase</keyword>
<comment type="caution">
    <text evidence="4">The sequence shown here is derived from an EMBL/GenBank/DDBJ whole genome shotgun (WGS) entry which is preliminary data.</text>
</comment>
<dbReference type="InterPro" id="IPR050882">
    <property type="entry name" value="Prepilin_peptidase/N-MTase"/>
</dbReference>
<dbReference type="RefSeq" id="WP_010265433.1">
    <property type="nucleotide sequence ID" value="NZ_JAVRET010000001.1"/>
</dbReference>
<evidence type="ECO:0000256" key="1">
    <source>
        <dbReference type="ARBA" id="ARBA00005801"/>
    </source>
</evidence>
<proteinExistence type="inferred from homology"/>
<feature type="transmembrane region" description="Helical" evidence="2">
    <location>
        <begin position="189"/>
        <end position="215"/>
    </location>
</feature>
<dbReference type="Pfam" id="PF01478">
    <property type="entry name" value="Peptidase_A24"/>
    <property type="match status" value="1"/>
</dbReference>
<dbReference type="Gene3D" id="1.20.120.1220">
    <property type="match status" value="1"/>
</dbReference>
<protein>
    <submittedName>
        <fullName evidence="4">A24 family peptidase</fullName>
        <ecNumber evidence="4">3.4.23.-</ecNumber>
    </submittedName>
</protein>
<organism evidence="4 5">
    <name type="scientific">Streptomyces evansiae</name>
    <dbReference type="NCBI Taxonomy" id="3075535"/>
    <lineage>
        <taxon>Bacteria</taxon>
        <taxon>Bacillati</taxon>
        <taxon>Actinomycetota</taxon>
        <taxon>Actinomycetes</taxon>
        <taxon>Kitasatosporales</taxon>
        <taxon>Streptomycetaceae</taxon>
        <taxon>Streptomyces</taxon>
    </lineage>
</organism>
<feature type="domain" description="Prepilin type IV endopeptidase peptidase" evidence="3">
    <location>
        <begin position="106"/>
        <end position="211"/>
    </location>
</feature>
<evidence type="ECO:0000256" key="2">
    <source>
        <dbReference type="SAM" id="Phobius"/>
    </source>
</evidence>
<feature type="transmembrane region" description="Helical" evidence="2">
    <location>
        <begin position="151"/>
        <end position="169"/>
    </location>
</feature>
<feature type="transmembrane region" description="Helical" evidence="2">
    <location>
        <begin position="227"/>
        <end position="246"/>
    </location>
</feature>